<dbReference type="PANTHER" id="PTHR30136:SF23">
    <property type="entry name" value="DNA-BINDING TRANSCRIPTIONAL ACTIVATOR MHPR"/>
    <property type="match status" value="1"/>
</dbReference>
<dbReference type="Gene3D" id="1.10.10.10">
    <property type="entry name" value="Winged helix-like DNA-binding domain superfamily/Winged helix DNA-binding domain"/>
    <property type="match status" value="1"/>
</dbReference>
<comment type="caution">
    <text evidence="6">The sequence shown here is derived from an EMBL/GenBank/DDBJ whole genome shotgun (WGS) entry which is preliminary data.</text>
</comment>
<dbReference type="EMBL" id="BBIO01000007">
    <property type="protein sequence ID" value="GAK45091.1"/>
    <property type="molecule type" value="Genomic_DNA"/>
</dbReference>
<dbReference type="InterPro" id="IPR036388">
    <property type="entry name" value="WH-like_DNA-bd_sf"/>
</dbReference>
<dbReference type="Pfam" id="PF09339">
    <property type="entry name" value="HTH_IclR"/>
    <property type="match status" value="1"/>
</dbReference>
<evidence type="ECO:0000313" key="7">
    <source>
        <dbReference type="Proteomes" id="UP000028702"/>
    </source>
</evidence>
<dbReference type="PANTHER" id="PTHR30136">
    <property type="entry name" value="HELIX-TURN-HELIX TRANSCRIPTIONAL REGULATOR, ICLR FAMILY"/>
    <property type="match status" value="1"/>
</dbReference>
<proteinExistence type="predicted"/>
<feature type="domain" description="IclR-ED" evidence="5">
    <location>
        <begin position="59"/>
        <end position="243"/>
    </location>
</feature>
<dbReference type="AlphaFoldDB" id="A0A081BAM3"/>
<keyword evidence="1" id="KW-0805">Transcription regulation</keyword>
<reference evidence="6 7" key="1">
    <citation type="submission" date="2014-07" db="EMBL/GenBank/DDBJ databases">
        <title>Tepidicaulis marinum gen. nov., sp. nov., a novel marine bacterium denitrifying nitrate to nitrous oxide strictly under microaerobic conditions.</title>
        <authorList>
            <person name="Takeuchi M."/>
            <person name="Yamagishi T."/>
            <person name="Kamagata Y."/>
            <person name="Oshima K."/>
            <person name="Hattori M."/>
            <person name="Katayama T."/>
            <person name="Hanada S."/>
            <person name="Tamaki H."/>
            <person name="Marumo K."/>
            <person name="Maeda H."/>
            <person name="Nedachi M."/>
            <person name="Iwasaki W."/>
            <person name="Suwa Y."/>
            <person name="Sakata S."/>
        </authorList>
    </citation>
    <scope>NUCLEOTIDE SEQUENCE [LARGE SCALE GENOMIC DNA]</scope>
    <source>
        <strain evidence="6 7">MA2</strain>
    </source>
</reference>
<dbReference type="SUPFAM" id="SSF46785">
    <property type="entry name" value="Winged helix' DNA-binding domain"/>
    <property type="match status" value="1"/>
</dbReference>
<evidence type="ECO:0000313" key="6">
    <source>
        <dbReference type="EMBL" id="GAK45091.1"/>
    </source>
</evidence>
<accession>A0A081BAM3</accession>
<dbReference type="PROSITE" id="PS51078">
    <property type="entry name" value="ICLR_ED"/>
    <property type="match status" value="1"/>
</dbReference>
<evidence type="ECO:0000259" key="4">
    <source>
        <dbReference type="PROSITE" id="PS51077"/>
    </source>
</evidence>
<evidence type="ECO:0000259" key="5">
    <source>
        <dbReference type="PROSITE" id="PS51078"/>
    </source>
</evidence>
<evidence type="ECO:0000256" key="1">
    <source>
        <dbReference type="ARBA" id="ARBA00023015"/>
    </source>
</evidence>
<dbReference type="Gene3D" id="3.30.450.40">
    <property type="match status" value="1"/>
</dbReference>
<dbReference type="InterPro" id="IPR036390">
    <property type="entry name" value="WH_DNA-bd_sf"/>
</dbReference>
<dbReference type="PROSITE" id="PS51077">
    <property type="entry name" value="HTH_ICLR"/>
    <property type="match status" value="1"/>
</dbReference>
<organism evidence="6 7">
    <name type="scientific">Tepidicaulis marinus</name>
    <dbReference type="NCBI Taxonomy" id="1333998"/>
    <lineage>
        <taxon>Bacteria</taxon>
        <taxon>Pseudomonadati</taxon>
        <taxon>Pseudomonadota</taxon>
        <taxon>Alphaproteobacteria</taxon>
        <taxon>Hyphomicrobiales</taxon>
        <taxon>Parvibaculaceae</taxon>
        <taxon>Tepidicaulis</taxon>
    </lineage>
</organism>
<dbReference type="InterPro" id="IPR005471">
    <property type="entry name" value="Tscrpt_reg_IclR_N"/>
</dbReference>
<dbReference type="STRING" id="1333998.M2A_1590"/>
<dbReference type="SUPFAM" id="SSF55781">
    <property type="entry name" value="GAF domain-like"/>
    <property type="match status" value="1"/>
</dbReference>
<dbReference type="Proteomes" id="UP000028702">
    <property type="component" value="Unassembled WGS sequence"/>
</dbReference>
<dbReference type="InterPro" id="IPR029016">
    <property type="entry name" value="GAF-like_dom_sf"/>
</dbReference>
<dbReference type="eggNOG" id="COG1414">
    <property type="taxonomic scope" value="Bacteria"/>
</dbReference>
<dbReference type="GO" id="GO:0045892">
    <property type="term" value="P:negative regulation of DNA-templated transcription"/>
    <property type="evidence" value="ECO:0007669"/>
    <property type="project" value="TreeGrafter"/>
</dbReference>
<keyword evidence="3" id="KW-0804">Transcription</keyword>
<dbReference type="InterPro" id="IPR050707">
    <property type="entry name" value="HTH_MetabolicPath_Reg"/>
</dbReference>
<sequence>MRALDILRVLNEKNPASLAFLHERTGLPKPTLVRLLQTLIAAGYVEQLSRRHGYRLTQAVLQLSRGFRFDHHVVEVARPYMDAFTRVHKWPVAIATLEGARMHVHYGTQGLSPFSYDADVKRPNRIPVLQAALGRAYLAYCPQDERDVLLRLLRQSGHAADREAKDKNFIARLMSEIRAKGYATMATVPGETANGIAVPIMKGDAVLAAITLRFYDSAMSEQEAATRYAGPLHEMAKQIAAAA</sequence>
<dbReference type="GO" id="GO:0003700">
    <property type="term" value="F:DNA-binding transcription factor activity"/>
    <property type="evidence" value="ECO:0007669"/>
    <property type="project" value="TreeGrafter"/>
</dbReference>
<evidence type="ECO:0000256" key="2">
    <source>
        <dbReference type="ARBA" id="ARBA00023125"/>
    </source>
</evidence>
<gene>
    <name evidence="6" type="ORF">M2A_1590</name>
</gene>
<feature type="domain" description="HTH iclR-type" evidence="4">
    <location>
        <begin position="1"/>
        <end position="58"/>
    </location>
</feature>
<dbReference type="Pfam" id="PF01614">
    <property type="entry name" value="IclR_C"/>
    <property type="match status" value="1"/>
</dbReference>
<name>A0A081BAM3_9HYPH</name>
<protein>
    <submittedName>
        <fullName evidence="6">DNA-binding transcriptional activator MhpR</fullName>
    </submittedName>
</protein>
<dbReference type="GO" id="GO:0003677">
    <property type="term" value="F:DNA binding"/>
    <property type="evidence" value="ECO:0007669"/>
    <property type="project" value="UniProtKB-KW"/>
</dbReference>
<dbReference type="InterPro" id="IPR014757">
    <property type="entry name" value="Tscrpt_reg_IclR_C"/>
</dbReference>
<evidence type="ECO:0000256" key="3">
    <source>
        <dbReference type="ARBA" id="ARBA00023163"/>
    </source>
</evidence>
<keyword evidence="7" id="KW-1185">Reference proteome</keyword>
<keyword evidence="2 6" id="KW-0238">DNA-binding</keyword>
<dbReference type="SMART" id="SM00346">
    <property type="entry name" value="HTH_ICLR"/>
    <property type="match status" value="1"/>
</dbReference>